<accession>A0A931F114</accession>
<comment type="caution">
    <text evidence="1">The sequence shown here is derived from an EMBL/GenBank/DDBJ whole genome shotgun (WGS) entry which is preliminary data.</text>
</comment>
<dbReference type="RefSeq" id="WP_195898053.1">
    <property type="nucleotide sequence ID" value="NZ_JADOGI010000083.1"/>
</dbReference>
<name>A0A931F114_9ACTN</name>
<keyword evidence="2" id="KW-1185">Reference proteome</keyword>
<proteinExistence type="predicted"/>
<gene>
    <name evidence="1" type="ORF">ITP53_25940</name>
</gene>
<reference evidence="1" key="1">
    <citation type="submission" date="2020-11" db="EMBL/GenBank/DDBJ databases">
        <title>Whole-genome analyses of Nonomuraea sp. K274.</title>
        <authorList>
            <person name="Veyisoglu A."/>
        </authorList>
    </citation>
    <scope>NUCLEOTIDE SEQUENCE</scope>
    <source>
        <strain evidence="1">K274</strain>
    </source>
</reference>
<dbReference type="AlphaFoldDB" id="A0A931F114"/>
<dbReference type="EMBL" id="JADOGI010000083">
    <property type="protein sequence ID" value="MBF8189112.1"/>
    <property type="molecule type" value="Genomic_DNA"/>
</dbReference>
<dbReference type="Proteomes" id="UP000605361">
    <property type="component" value="Unassembled WGS sequence"/>
</dbReference>
<evidence type="ECO:0000313" key="2">
    <source>
        <dbReference type="Proteomes" id="UP000605361"/>
    </source>
</evidence>
<protein>
    <submittedName>
        <fullName evidence="1">Uncharacterized protein</fullName>
    </submittedName>
</protein>
<evidence type="ECO:0000313" key="1">
    <source>
        <dbReference type="EMBL" id="MBF8189112.1"/>
    </source>
</evidence>
<organism evidence="1 2">
    <name type="scientific">Nonomuraea cypriaca</name>
    <dbReference type="NCBI Taxonomy" id="1187855"/>
    <lineage>
        <taxon>Bacteria</taxon>
        <taxon>Bacillati</taxon>
        <taxon>Actinomycetota</taxon>
        <taxon>Actinomycetes</taxon>
        <taxon>Streptosporangiales</taxon>
        <taxon>Streptosporangiaceae</taxon>
        <taxon>Nonomuraea</taxon>
    </lineage>
</organism>
<sequence>MHMESRDTNPVIENFIMDSIERGSDWKQGLEYLEFILTECTYVNDNGTIRKLMRRFKPMGFVRARALLQELPIERDDLGRWVHAA</sequence>